<keyword evidence="1" id="KW-0833">Ubl conjugation pathway</keyword>
<dbReference type="InterPro" id="IPR009060">
    <property type="entry name" value="UBA-like_sf"/>
</dbReference>
<keyword evidence="6" id="KW-1185">Reference proteome</keyword>
<feature type="domain" description="VPS9" evidence="4">
    <location>
        <begin position="149"/>
        <end position="290"/>
    </location>
</feature>
<reference evidence="6" key="1">
    <citation type="submission" date="2016-03" db="EMBL/GenBank/DDBJ databases">
        <authorList>
            <person name="Devillers Hugo."/>
        </authorList>
    </citation>
    <scope>NUCLEOTIDE SEQUENCE [LARGE SCALE GENOMIC DNA]</scope>
</reference>
<proteinExistence type="predicted"/>
<dbReference type="Gene3D" id="1.20.1050.80">
    <property type="entry name" value="VPS9 domain"/>
    <property type="match status" value="1"/>
</dbReference>
<dbReference type="InterPro" id="IPR041545">
    <property type="entry name" value="DUF5601"/>
</dbReference>
<name>A0A1G4KCD1_9SACH</name>
<evidence type="ECO:0000313" key="6">
    <source>
        <dbReference type="Proteomes" id="UP000191144"/>
    </source>
</evidence>
<sequence length="448" mass="50690">MKGPEGDALDSFTVSQISDENKMRSNSGFPVQNDEEELIYDFQAFVTQLRDPRADPVLRYTRSFLNNFTTKRDMWTCEEQQKLVDDFKVFVYDKLTLYEPFKSLDSAKLKNAQEGIEKLIMGKLYNQCFSPCVEQRFQGKIDPSHHQDLKRDEKLRLRREEYAFIDPGLLEIPNSLTHRLHKFTRLSGKELSRINEYKAPRDKMVCVLNACRVLFGFLKHSGLENGGADAFIPVLVYTVLKSDVRSLISNLNYIERFRYSEFLHGESAYYLSSTQGAADFVANLGRESLHITDEAAFQAQYAKHQEYVKNERAGASGNADASAAKTNTVATSTPAPASTPAPSEYIRRPLDEATSAILSKVSELFASTTQASEAPDEQSDSKTQLPQPDEDADTTALAQELQEQENHRVLEELHVMFPDMDQELIQDVCEAKKYRIGVCVDVLLTLSS</sequence>
<dbReference type="PANTHER" id="PTHR23101:SF25">
    <property type="entry name" value="GTPASE-ACTIVATING PROTEIN AND VPS9 DOMAIN-CONTAINING PROTEIN 1"/>
    <property type="match status" value="1"/>
</dbReference>
<dbReference type="GO" id="GO:0016192">
    <property type="term" value="P:vesicle-mediated transport"/>
    <property type="evidence" value="ECO:0007669"/>
    <property type="project" value="InterPro"/>
</dbReference>
<dbReference type="Pfam" id="PF02845">
    <property type="entry name" value="CUE"/>
    <property type="match status" value="1"/>
</dbReference>
<accession>A0A1G4KCD1</accession>
<dbReference type="OrthoDB" id="300289at2759"/>
<feature type="domain" description="CUE" evidence="3">
    <location>
        <begin position="405"/>
        <end position="448"/>
    </location>
</feature>
<evidence type="ECO:0000313" key="5">
    <source>
        <dbReference type="EMBL" id="SCV02014.1"/>
    </source>
</evidence>
<dbReference type="FunFam" id="1.10.246.120:FF:000004">
    <property type="entry name" value="Vacuolar sorting protein"/>
    <property type="match status" value="1"/>
</dbReference>
<dbReference type="GO" id="GO:0031267">
    <property type="term" value="F:small GTPase binding"/>
    <property type="evidence" value="ECO:0007669"/>
    <property type="project" value="TreeGrafter"/>
</dbReference>
<dbReference type="Pfam" id="PF18151">
    <property type="entry name" value="DUF5601"/>
    <property type="match status" value="1"/>
</dbReference>
<dbReference type="Gene3D" id="1.10.246.120">
    <property type="match status" value="1"/>
</dbReference>
<protein>
    <submittedName>
        <fullName evidence="5">LAME_0G20010g1_1</fullName>
    </submittedName>
</protein>
<dbReference type="SUPFAM" id="SSF109993">
    <property type="entry name" value="VPS9 domain"/>
    <property type="match status" value="1"/>
</dbReference>
<dbReference type="InterPro" id="IPR045046">
    <property type="entry name" value="Vps9-like"/>
</dbReference>
<dbReference type="GO" id="GO:0030139">
    <property type="term" value="C:endocytic vesicle"/>
    <property type="evidence" value="ECO:0007669"/>
    <property type="project" value="TreeGrafter"/>
</dbReference>
<dbReference type="InterPro" id="IPR003123">
    <property type="entry name" value="VPS9"/>
</dbReference>
<feature type="compositionally biased region" description="Low complexity" evidence="2">
    <location>
        <begin position="313"/>
        <end position="343"/>
    </location>
</feature>
<dbReference type="SMART" id="SM00546">
    <property type="entry name" value="CUE"/>
    <property type="match status" value="1"/>
</dbReference>
<dbReference type="GO" id="GO:0005085">
    <property type="term" value="F:guanyl-nucleotide exchange factor activity"/>
    <property type="evidence" value="ECO:0007669"/>
    <property type="project" value="InterPro"/>
</dbReference>
<evidence type="ECO:0000259" key="3">
    <source>
        <dbReference type="PROSITE" id="PS51140"/>
    </source>
</evidence>
<dbReference type="InterPro" id="IPR041804">
    <property type="entry name" value="Vps9_CUE"/>
</dbReference>
<dbReference type="Proteomes" id="UP000191144">
    <property type="component" value="Chromosome G"/>
</dbReference>
<dbReference type="PANTHER" id="PTHR23101">
    <property type="entry name" value="RAB GDP/GTP EXCHANGE FACTOR"/>
    <property type="match status" value="1"/>
</dbReference>
<dbReference type="GO" id="GO:0005829">
    <property type="term" value="C:cytosol"/>
    <property type="evidence" value="ECO:0007669"/>
    <property type="project" value="TreeGrafter"/>
</dbReference>
<dbReference type="Pfam" id="PF02204">
    <property type="entry name" value="VPS9"/>
    <property type="match status" value="1"/>
</dbReference>
<dbReference type="InterPro" id="IPR003892">
    <property type="entry name" value="CUE"/>
</dbReference>
<dbReference type="SUPFAM" id="SSF46934">
    <property type="entry name" value="UBA-like"/>
    <property type="match status" value="1"/>
</dbReference>
<dbReference type="AlphaFoldDB" id="A0A1G4KCD1"/>
<evidence type="ECO:0000259" key="4">
    <source>
        <dbReference type="PROSITE" id="PS51205"/>
    </source>
</evidence>
<evidence type="ECO:0000256" key="2">
    <source>
        <dbReference type="SAM" id="MobiDB-lite"/>
    </source>
</evidence>
<evidence type="ECO:0000256" key="1">
    <source>
        <dbReference type="ARBA" id="ARBA00022786"/>
    </source>
</evidence>
<dbReference type="CDD" id="cd14369">
    <property type="entry name" value="CUE_VPS9_like"/>
    <property type="match status" value="1"/>
</dbReference>
<dbReference type="PROSITE" id="PS51205">
    <property type="entry name" value="VPS9"/>
    <property type="match status" value="1"/>
</dbReference>
<dbReference type="PROSITE" id="PS51140">
    <property type="entry name" value="CUE"/>
    <property type="match status" value="1"/>
</dbReference>
<dbReference type="GO" id="GO:0043130">
    <property type="term" value="F:ubiquitin binding"/>
    <property type="evidence" value="ECO:0007669"/>
    <property type="project" value="InterPro"/>
</dbReference>
<dbReference type="Gene3D" id="1.10.8.10">
    <property type="entry name" value="DNA helicase RuvA subunit, C-terminal domain"/>
    <property type="match status" value="1"/>
</dbReference>
<dbReference type="EMBL" id="LT598484">
    <property type="protein sequence ID" value="SCV02014.1"/>
    <property type="molecule type" value="Genomic_DNA"/>
</dbReference>
<feature type="region of interest" description="Disordered" evidence="2">
    <location>
        <begin position="312"/>
        <end position="346"/>
    </location>
</feature>
<feature type="region of interest" description="Disordered" evidence="2">
    <location>
        <begin position="367"/>
        <end position="395"/>
    </location>
</feature>
<gene>
    <name evidence="5" type="ORF">LAME_0G20010G</name>
</gene>
<dbReference type="SMART" id="SM00167">
    <property type="entry name" value="VPS9"/>
    <property type="match status" value="1"/>
</dbReference>
<organism evidence="5 6">
    <name type="scientific">Lachancea meyersii CBS 8951</name>
    <dbReference type="NCBI Taxonomy" id="1266667"/>
    <lineage>
        <taxon>Eukaryota</taxon>
        <taxon>Fungi</taxon>
        <taxon>Dikarya</taxon>
        <taxon>Ascomycota</taxon>
        <taxon>Saccharomycotina</taxon>
        <taxon>Saccharomycetes</taxon>
        <taxon>Saccharomycetales</taxon>
        <taxon>Saccharomycetaceae</taxon>
        <taxon>Lachancea</taxon>
    </lineage>
</organism>
<dbReference type="InterPro" id="IPR037191">
    <property type="entry name" value="VPS9_dom_sf"/>
</dbReference>